<keyword evidence="3" id="KW-1185">Reference proteome</keyword>
<evidence type="ECO:0000313" key="2">
    <source>
        <dbReference type="EMBL" id="KAK5860315.1"/>
    </source>
</evidence>
<sequence length="77" mass="8721">MGGGGSWRMFTSDARNHHLKQGRCNSGGFRTRQRYHSEHLSPPSPHYELRLGSGLKTVRRRQEDRRGSGMRADAAGR</sequence>
<gene>
    <name evidence="2" type="ORF">PBY51_021804</name>
</gene>
<dbReference type="EMBL" id="JAUZQC010000014">
    <property type="protein sequence ID" value="KAK5860315.1"/>
    <property type="molecule type" value="Genomic_DNA"/>
</dbReference>
<organism evidence="2 3">
    <name type="scientific">Eleginops maclovinus</name>
    <name type="common">Patagonian blennie</name>
    <name type="synonym">Eleginus maclovinus</name>
    <dbReference type="NCBI Taxonomy" id="56733"/>
    <lineage>
        <taxon>Eukaryota</taxon>
        <taxon>Metazoa</taxon>
        <taxon>Chordata</taxon>
        <taxon>Craniata</taxon>
        <taxon>Vertebrata</taxon>
        <taxon>Euteleostomi</taxon>
        <taxon>Actinopterygii</taxon>
        <taxon>Neopterygii</taxon>
        <taxon>Teleostei</taxon>
        <taxon>Neoteleostei</taxon>
        <taxon>Acanthomorphata</taxon>
        <taxon>Eupercaria</taxon>
        <taxon>Perciformes</taxon>
        <taxon>Notothenioidei</taxon>
        <taxon>Eleginopidae</taxon>
        <taxon>Eleginops</taxon>
    </lineage>
</organism>
<protein>
    <submittedName>
        <fullName evidence="2">Uncharacterized protein</fullName>
    </submittedName>
</protein>
<dbReference type="Proteomes" id="UP001346869">
    <property type="component" value="Unassembled WGS sequence"/>
</dbReference>
<name>A0AAN7XDZ3_ELEMC</name>
<comment type="caution">
    <text evidence="2">The sequence shown here is derived from an EMBL/GenBank/DDBJ whole genome shotgun (WGS) entry which is preliminary data.</text>
</comment>
<proteinExistence type="predicted"/>
<dbReference type="AlphaFoldDB" id="A0AAN7XDZ3"/>
<evidence type="ECO:0000256" key="1">
    <source>
        <dbReference type="SAM" id="MobiDB-lite"/>
    </source>
</evidence>
<accession>A0AAN7XDZ3</accession>
<feature type="region of interest" description="Disordered" evidence="1">
    <location>
        <begin position="36"/>
        <end position="77"/>
    </location>
</feature>
<reference evidence="2 3" key="2">
    <citation type="journal article" date="2023" name="Mol. Biol. Evol.">
        <title>Genomics of Secondarily Temperate Adaptation in the Only Non-Antarctic Icefish.</title>
        <authorList>
            <person name="Rivera-Colon A.G."/>
            <person name="Rayamajhi N."/>
            <person name="Minhas B.F."/>
            <person name="Madrigal G."/>
            <person name="Bilyk K.T."/>
            <person name="Yoon V."/>
            <person name="Hune M."/>
            <person name="Gregory S."/>
            <person name="Cheng C.H.C."/>
            <person name="Catchen J.M."/>
        </authorList>
    </citation>
    <scope>NUCLEOTIDE SEQUENCE [LARGE SCALE GENOMIC DNA]</scope>
    <source>
        <strain evidence="2">JMC-PN-2008</strain>
    </source>
</reference>
<reference evidence="2 3" key="1">
    <citation type="journal article" date="2023" name="Genes (Basel)">
        <title>Chromosome-Level Genome Assembly and Circadian Gene Repertoire of the Patagonia Blennie Eleginops maclovinus-The Closest Ancestral Proxy of Antarctic Cryonotothenioids.</title>
        <authorList>
            <person name="Cheng C.C."/>
            <person name="Rivera-Colon A.G."/>
            <person name="Minhas B.F."/>
            <person name="Wilson L."/>
            <person name="Rayamajhi N."/>
            <person name="Vargas-Chacoff L."/>
            <person name="Catchen J.M."/>
        </authorList>
    </citation>
    <scope>NUCLEOTIDE SEQUENCE [LARGE SCALE GENOMIC DNA]</scope>
    <source>
        <strain evidence="2">JMC-PN-2008</strain>
    </source>
</reference>
<evidence type="ECO:0000313" key="3">
    <source>
        <dbReference type="Proteomes" id="UP001346869"/>
    </source>
</evidence>